<dbReference type="SUPFAM" id="SSF56935">
    <property type="entry name" value="Porins"/>
    <property type="match status" value="1"/>
</dbReference>
<accession>A0A2P8GQ44</accession>
<evidence type="ECO:0000256" key="4">
    <source>
        <dbReference type="ARBA" id="ARBA00022692"/>
    </source>
</evidence>
<proteinExistence type="predicted"/>
<keyword evidence="2" id="KW-0813">Transport</keyword>
<dbReference type="InterPro" id="IPR036942">
    <property type="entry name" value="Beta-barrel_TonB_sf"/>
</dbReference>
<keyword evidence="5" id="KW-0472">Membrane</keyword>
<keyword evidence="10" id="KW-1185">Reference proteome</keyword>
<dbReference type="InterPro" id="IPR008969">
    <property type="entry name" value="CarboxyPept-like_regulatory"/>
</dbReference>
<dbReference type="InterPro" id="IPR057601">
    <property type="entry name" value="Oar-like_b-barrel"/>
</dbReference>
<gene>
    <name evidence="9" type="ORF">CLV42_101855</name>
</gene>
<dbReference type="PANTHER" id="PTHR30069">
    <property type="entry name" value="TONB-DEPENDENT OUTER MEMBRANE RECEPTOR"/>
    <property type="match status" value="1"/>
</dbReference>
<evidence type="ECO:0000256" key="3">
    <source>
        <dbReference type="ARBA" id="ARBA00022452"/>
    </source>
</evidence>
<dbReference type="InterPro" id="IPR039426">
    <property type="entry name" value="TonB-dep_rcpt-like"/>
</dbReference>
<dbReference type="GO" id="GO:0044718">
    <property type="term" value="P:siderophore transmembrane transport"/>
    <property type="evidence" value="ECO:0007669"/>
    <property type="project" value="TreeGrafter"/>
</dbReference>
<evidence type="ECO:0000256" key="1">
    <source>
        <dbReference type="ARBA" id="ARBA00004571"/>
    </source>
</evidence>
<evidence type="ECO:0000256" key="7">
    <source>
        <dbReference type="SAM" id="SignalP"/>
    </source>
</evidence>
<evidence type="ECO:0000313" key="10">
    <source>
        <dbReference type="Proteomes" id="UP000240978"/>
    </source>
</evidence>
<evidence type="ECO:0000256" key="6">
    <source>
        <dbReference type="ARBA" id="ARBA00023237"/>
    </source>
</evidence>
<dbReference type="GO" id="GO:0009279">
    <property type="term" value="C:cell outer membrane"/>
    <property type="evidence" value="ECO:0007669"/>
    <property type="project" value="UniProtKB-SubCell"/>
</dbReference>
<sequence length="1105" mass="121189">MLFKKCLSAIIGLISLPMLLLAQETTSEIHGQVKDGQTGVPGAVIIALHNPTGTKYMTTTRKDGRYNVPNVRVGGPYTISVSYIGYKDQKIENVILSLGQEYTGDFNIIPDTKQLNEVVVKSGKQDKTFNNNRTGAQEIISRDQLEKLPTINRSAQDFTRLEPTASNPIGGQSFGGRSNQYNNFTVDGANFNNSFGLSGTLGGQAGAQPISLDAIDQIQVNLAPYDVRQGGFSGAGVNTVTKSGTNTFRGSVYTYFKNENTQGYKVENAVAPKTDLSFTIRGASIGGPIIKNKLFFFVNGESSRQTAPATSWIPSDATHAPNSSAGISNANADTLAALATFLKDTYHYDPGAYSGYSFKTNSDKITAKIDWNINDHNTLTLKYNYLKSMSDQFASTSRPAGQTKGQPDFNSMPFYGSGYVINNNFNIFIAELNTRFGNTASNKFQVGYTALRDYRTPHSSSSTMPFVDILSGNNIYTSFGYEPYTYNNVLNTDVFQISDIFTFYKGAHEITVGTQDYYRKYKNAFAPGYQGAYQFASLTDFYNSAKNGAMNAKSYYLQYSALSDGSFPWAYAGSTELGLFAQDKWRVSNNFTLTYGLRMDMTIYKQDFQDNPQFNALKFKDGKSYDIGKAPGNALLISPRIGFNWDVLDDKTLQVRGGLGIFSGPPPFVWISNQASNNGVQWGSFTQNGVAFSADPNQYRPETAAANTSYLVALTDKNFKYPSVLKTSLAVDKKLPGDWIFTVEGTYSKDINAVYYQNINLNETNGYALSNGGDNRMRYTTSFTPIANSTNKYYSAGTSLSDPNIGSAILMTNTSKGYAYNVTGRVQKTYKNLYVSVAYTHGDARNTAETGSTASSLWSARAVSADPNAANLTYASYRLPNRIIAMASYKVSYAKYFATSFGLIYEAAPAGVTSYIYNGDLNGDGFNNDLMYIPTSDKDINLINVGSYNATTHTGSTTGTSSDPRTASQIWTQLNNFISQSGYLSSHRGQVAKANAVTLPFFKKADVNITEDISVKTGKERHTLRLSLDIINVGNLLNKNWGIVKSATVTNPLKFEGIAADGKTPLFSFPYADVNNQVHYSNSFANNTGITSRWQMQFGVRYIFN</sequence>
<dbReference type="GO" id="GO:0015344">
    <property type="term" value="F:siderophore uptake transmembrane transporter activity"/>
    <property type="evidence" value="ECO:0007669"/>
    <property type="project" value="TreeGrafter"/>
</dbReference>
<dbReference type="PANTHER" id="PTHR30069:SF46">
    <property type="entry name" value="OAR PROTEIN"/>
    <property type="match status" value="1"/>
</dbReference>
<dbReference type="EMBL" id="PYGK01000001">
    <property type="protein sequence ID" value="PSL36087.1"/>
    <property type="molecule type" value="Genomic_DNA"/>
</dbReference>
<evidence type="ECO:0000256" key="5">
    <source>
        <dbReference type="ARBA" id="ARBA00023136"/>
    </source>
</evidence>
<evidence type="ECO:0000313" key="9">
    <source>
        <dbReference type="EMBL" id="PSL36087.1"/>
    </source>
</evidence>
<dbReference type="Gene3D" id="2.60.40.1120">
    <property type="entry name" value="Carboxypeptidase-like, regulatory domain"/>
    <property type="match status" value="1"/>
</dbReference>
<keyword evidence="3" id="KW-1134">Transmembrane beta strand</keyword>
<dbReference type="OrthoDB" id="9768147at2"/>
<dbReference type="Proteomes" id="UP000240978">
    <property type="component" value="Unassembled WGS sequence"/>
</dbReference>
<dbReference type="Gene3D" id="2.40.170.20">
    <property type="entry name" value="TonB-dependent receptor, beta-barrel domain"/>
    <property type="match status" value="1"/>
</dbReference>
<comment type="caution">
    <text evidence="9">The sequence shown here is derived from an EMBL/GenBank/DDBJ whole genome shotgun (WGS) entry which is preliminary data.</text>
</comment>
<feature type="domain" description="TonB-dependent transporter Oar-like beta-barrel" evidence="8">
    <location>
        <begin position="240"/>
        <end position="1038"/>
    </location>
</feature>
<keyword evidence="7" id="KW-0732">Signal</keyword>
<keyword evidence="4" id="KW-0812">Transmembrane</keyword>
<dbReference type="AlphaFoldDB" id="A0A2P8GQ44"/>
<dbReference type="Pfam" id="PF13620">
    <property type="entry name" value="CarboxypepD_reg"/>
    <property type="match status" value="1"/>
</dbReference>
<keyword evidence="6" id="KW-0998">Cell outer membrane</keyword>
<protein>
    <submittedName>
        <fullName evidence="9">TonB-dependent receptor-like protein</fullName>
    </submittedName>
</protein>
<comment type="subcellular location">
    <subcellularLocation>
        <location evidence="1">Cell outer membrane</location>
        <topology evidence="1">Multi-pass membrane protein</topology>
    </subcellularLocation>
</comment>
<evidence type="ECO:0000259" key="8">
    <source>
        <dbReference type="Pfam" id="PF25183"/>
    </source>
</evidence>
<keyword evidence="9" id="KW-0675">Receptor</keyword>
<dbReference type="SUPFAM" id="SSF49464">
    <property type="entry name" value="Carboxypeptidase regulatory domain-like"/>
    <property type="match status" value="1"/>
</dbReference>
<dbReference type="RefSeq" id="WP_106600608.1">
    <property type="nucleotide sequence ID" value="NZ_PYGK01000001.1"/>
</dbReference>
<reference evidence="9 10" key="1">
    <citation type="submission" date="2018-03" db="EMBL/GenBank/DDBJ databases">
        <title>Genomic Encyclopedia of Archaeal and Bacterial Type Strains, Phase II (KMG-II): from individual species to whole genera.</title>
        <authorList>
            <person name="Goeker M."/>
        </authorList>
    </citation>
    <scope>NUCLEOTIDE SEQUENCE [LARGE SCALE GENOMIC DNA]</scope>
    <source>
        <strain evidence="9 10">DSM 18107</strain>
    </source>
</reference>
<evidence type="ECO:0000256" key="2">
    <source>
        <dbReference type="ARBA" id="ARBA00022448"/>
    </source>
</evidence>
<dbReference type="Pfam" id="PF25183">
    <property type="entry name" value="OMP_b-brl_4"/>
    <property type="match status" value="1"/>
</dbReference>
<name>A0A2P8GQ44_9BACT</name>
<feature type="signal peptide" evidence="7">
    <location>
        <begin position="1"/>
        <end position="22"/>
    </location>
</feature>
<feature type="chain" id="PRO_5015153451" evidence="7">
    <location>
        <begin position="23"/>
        <end position="1105"/>
    </location>
</feature>
<organism evidence="9 10">
    <name type="scientific">Chitinophaga ginsengisoli</name>
    <dbReference type="NCBI Taxonomy" id="363837"/>
    <lineage>
        <taxon>Bacteria</taxon>
        <taxon>Pseudomonadati</taxon>
        <taxon>Bacteroidota</taxon>
        <taxon>Chitinophagia</taxon>
        <taxon>Chitinophagales</taxon>
        <taxon>Chitinophagaceae</taxon>
        <taxon>Chitinophaga</taxon>
    </lineage>
</organism>